<dbReference type="AlphaFoldDB" id="X0Y6H7"/>
<organism evidence="1">
    <name type="scientific">marine sediment metagenome</name>
    <dbReference type="NCBI Taxonomy" id="412755"/>
    <lineage>
        <taxon>unclassified sequences</taxon>
        <taxon>metagenomes</taxon>
        <taxon>ecological metagenomes</taxon>
    </lineage>
</organism>
<gene>
    <name evidence="1" type="ORF">S01H1_83111</name>
</gene>
<dbReference type="EMBL" id="BARS01056433">
    <property type="protein sequence ID" value="GAG42912.1"/>
    <property type="molecule type" value="Genomic_DNA"/>
</dbReference>
<accession>X0Y6H7</accession>
<protein>
    <recommendedName>
        <fullName evidence="2">Carboxypeptidase regulatory-like domain-containing protein</fullName>
    </recommendedName>
</protein>
<evidence type="ECO:0000313" key="1">
    <source>
        <dbReference type="EMBL" id="GAG42912.1"/>
    </source>
</evidence>
<name>X0Y6H7_9ZZZZ</name>
<proteinExistence type="predicted"/>
<evidence type="ECO:0008006" key="2">
    <source>
        <dbReference type="Google" id="ProtNLM"/>
    </source>
</evidence>
<reference evidence="1" key="1">
    <citation type="journal article" date="2014" name="Front. Microbiol.">
        <title>High frequency of phylogenetically diverse reductive dehalogenase-homologous genes in deep subseafloor sedimentary metagenomes.</title>
        <authorList>
            <person name="Kawai M."/>
            <person name="Futagami T."/>
            <person name="Toyoda A."/>
            <person name="Takaki Y."/>
            <person name="Nishi S."/>
            <person name="Hori S."/>
            <person name="Arai W."/>
            <person name="Tsubouchi T."/>
            <person name="Morono Y."/>
            <person name="Uchiyama I."/>
            <person name="Ito T."/>
            <person name="Fujiyama A."/>
            <person name="Inagaki F."/>
            <person name="Takami H."/>
        </authorList>
    </citation>
    <scope>NUCLEOTIDE SEQUENCE</scope>
    <source>
        <strain evidence="1">Expedition CK06-06</strain>
    </source>
</reference>
<comment type="caution">
    <text evidence="1">The sequence shown here is derived from an EMBL/GenBank/DDBJ whole genome shotgun (WGS) entry which is preliminary data.</text>
</comment>
<sequence length="120" mass="12690">MSAVIFVGCGDSGPKRYPVTGEVTWEGQPLPDGDILFTPVDGGVPDAGKVIDGKFEMQAVAGPKNVSIFATRETGEVDATMGVAPRESYLPVRYNDATKLTADVDPAAENQFVFPLTSEP</sequence>